<reference evidence="10 11" key="1">
    <citation type="submission" date="2021-01" db="EMBL/GenBank/DDBJ databases">
        <title>Whole genome shotgun sequence of Plantactinospora endophytica NBRC 110450.</title>
        <authorList>
            <person name="Komaki H."/>
            <person name="Tamura T."/>
        </authorList>
    </citation>
    <scope>NUCLEOTIDE SEQUENCE [LARGE SCALE GENOMIC DNA]</scope>
    <source>
        <strain evidence="10 11">NBRC 110450</strain>
    </source>
</reference>
<dbReference type="InterPro" id="IPR013325">
    <property type="entry name" value="RNA_pol_sigma_r2"/>
</dbReference>
<keyword evidence="5" id="KW-0804">Transcription</keyword>
<organism evidence="10 11">
    <name type="scientific">Plantactinospora endophytica</name>
    <dbReference type="NCBI Taxonomy" id="673535"/>
    <lineage>
        <taxon>Bacteria</taxon>
        <taxon>Bacillati</taxon>
        <taxon>Actinomycetota</taxon>
        <taxon>Actinomycetes</taxon>
        <taxon>Micromonosporales</taxon>
        <taxon>Micromonosporaceae</taxon>
        <taxon>Plantactinospora</taxon>
    </lineage>
</organism>
<dbReference type="NCBIfam" id="TIGR02960">
    <property type="entry name" value="SigX5"/>
    <property type="match status" value="1"/>
</dbReference>
<dbReference type="InterPro" id="IPR014305">
    <property type="entry name" value="RNA_pol_sigma-G_actinobac"/>
</dbReference>
<dbReference type="PANTHER" id="PTHR43133">
    <property type="entry name" value="RNA POLYMERASE ECF-TYPE SIGMA FACTO"/>
    <property type="match status" value="1"/>
</dbReference>
<dbReference type="EMBL" id="BONW01000030">
    <property type="protein sequence ID" value="GIG90881.1"/>
    <property type="molecule type" value="Genomic_DNA"/>
</dbReference>
<evidence type="ECO:0000313" key="11">
    <source>
        <dbReference type="Proteomes" id="UP000646749"/>
    </source>
</evidence>
<keyword evidence="3" id="KW-0805">Transcription regulation</keyword>
<gene>
    <name evidence="10" type="primary">sigG</name>
    <name evidence="10" type="ORF">Pen02_58170</name>
</gene>
<protein>
    <submittedName>
        <fullName evidence="10">ECF RNA polymerase sigma factor SigG</fullName>
    </submittedName>
</protein>
<evidence type="ECO:0000259" key="8">
    <source>
        <dbReference type="Pfam" id="PF08281"/>
    </source>
</evidence>
<dbReference type="InterPro" id="IPR037401">
    <property type="entry name" value="SnoaL-like"/>
</dbReference>
<dbReference type="PANTHER" id="PTHR43133:SF65">
    <property type="entry name" value="ECF RNA POLYMERASE SIGMA FACTOR SIGG"/>
    <property type="match status" value="1"/>
</dbReference>
<dbReference type="SUPFAM" id="SSF88946">
    <property type="entry name" value="Sigma2 domain of RNA polymerase sigma factors"/>
    <property type="match status" value="1"/>
</dbReference>
<dbReference type="InterPro" id="IPR032710">
    <property type="entry name" value="NTF2-like_dom_sf"/>
</dbReference>
<feature type="domain" description="RNA polymerase sigma-70 region 2" evidence="7">
    <location>
        <begin position="39"/>
        <end position="106"/>
    </location>
</feature>
<dbReference type="InterPro" id="IPR036388">
    <property type="entry name" value="WH-like_DNA-bd_sf"/>
</dbReference>
<evidence type="ECO:0000256" key="4">
    <source>
        <dbReference type="ARBA" id="ARBA00023082"/>
    </source>
</evidence>
<evidence type="ECO:0000256" key="2">
    <source>
        <dbReference type="ARBA" id="ARBA00011344"/>
    </source>
</evidence>
<sequence>MSEISSTRSTGPGASPGSRADSADLRGALDGDDAAFTRLVAPLRPELHAYCYQLLGSPHDADDAVQDALLRAWRGLAGFEGRGSLRSWLYTVATRTCLDIVKGRGRRALPVDLGPASDRVVLDNRPSTEVGWLSPYPDGDLGTGPASPHARYERREAVELAFVAALQHLPGNQRAVLLLVDVLGFAAAEIADLLGTSVASVNSALARARRLVAEKAPAASQQRTLRLLGDDRIRKIAAGYADALERHDTEALIALLTEDVTWSMPPLPHWYSGLPSVAEFARTVPMGLCPSWRTRLVSANGQPAVAGYVGADATAPHVAWAITVLTLRGDRIAGLTSFLDATHFPSFGLPNMLP</sequence>
<dbReference type="InterPro" id="IPR039425">
    <property type="entry name" value="RNA_pol_sigma-70-like"/>
</dbReference>
<name>A0ABQ4E833_9ACTN</name>
<comment type="caution">
    <text evidence="10">The sequence shown here is derived from an EMBL/GenBank/DDBJ whole genome shotgun (WGS) entry which is preliminary data.</text>
</comment>
<dbReference type="Gene3D" id="1.10.10.10">
    <property type="entry name" value="Winged helix-like DNA-binding domain superfamily/Winged helix DNA-binding domain"/>
    <property type="match status" value="1"/>
</dbReference>
<dbReference type="Pfam" id="PF12680">
    <property type="entry name" value="SnoaL_2"/>
    <property type="match status" value="1"/>
</dbReference>
<evidence type="ECO:0000256" key="5">
    <source>
        <dbReference type="ARBA" id="ARBA00023163"/>
    </source>
</evidence>
<comment type="similarity">
    <text evidence="1">Belongs to the sigma-70 factor family. ECF subfamily.</text>
</comment>
<dbReference type="NCBIfam" id="TIGR02937">
    <property type="entry name" value="sigma70-ECF"/>
    <property type="match status" value="1"/>
</dbReference>
<proteinExistence type="inferred from homology"/>
<evidence type="ECO:0000259" key="7">
    <source>
        <dbReference type="Pfam" id="PF04542"/>
    </source>
</evidence>
<dbReference type="SUPFAM" id="SSF54427">
    <property type="entry name" value="NTF2-like"/>
    <property type="match status" value="1"/>
</dbReference>
<dbReference type="Gene3D" id="3.10.450.50">
    <property type="match status" value="1"/>
</dbReference>
<feature type="domain" description="RNA polymerase sigma factor 70 region 4 type 2" evidence="8">
    <location>
        <begin position="161"/>
        <end position="210"/>
    </location>
</feature>
<evidence type="ECO:0000256" key="6">
    <source>
        <dbReference type="SAM" id="MobiDB-lite"/>
    </source>
</evidence>
<comment type="subunit">
    <text evidence="2">Interacts transiently with the RNA polymerase catalytic core formed by RpoA, RpoB, RpoC and RpoZ (2 alpha, 1 beta, 1 beta' and 1 omega subunit) to form the RNA polymerase holoenzyme that can initiate transcription.</text>
</comment>
<dbReference type="NCBIfam" id="NF006089">
    <property type="entry name" value="PRK08241.1"/>
    <property type="match status" value="1"/>
</dbReference>
<dbReference type="Pfam" id="PF08281">
    <property type="entry name" value="Sigma70_r4_2"/>
    <property type="match status" value="1"/>
</dbReference>
<evidence type="ECO:0000259" key="9">
    <source>
        <dbReference type="Pfam" id="PF12680"/>
    </source>
</evidence>
<dbReference type="CDD" id="cd06171">
    <property type="entry name" value="Sigma70_r4"/>
    <property type="match status" value="1"/>
</dbReference>
<feature type="domain" description="SnoaL-like" evidence="9">
    <location>
        <begin position="239"/>
        <end position="333"/>
    </location>
</feature>
<feature type="region of interest" description="Disordered" evidence="6">
    <location>
        <begin position="1"/>
        <end position="24"/>
    </location>
</feature>
<dbReference type="InterPro" id="IPR007627">
    <property type="entry name" value="RNA_pol_sigma70_r2"/>
</dbReference>
<dbReference type="InterPro" id="IPR013249">
    <property type="entry name" value="RNA_pol_sigma70_r4_t2"/>
</dbReference>
<dbReference type="Pfam" id="PF04542">
    <property type="entry name" value="Sigma70_r2"/>
    <property type="match status" value="1"/>
</dbReference>
<feature type="compositionally biased region" description="Polar residues" evidence="6">
    <location>
        <begin position="1"/>
        <end position="12"/>
    </location>
</feature>
<dbReference type="Proteomes" id="UP000646749">
    <property type="component" value="Unassembled WGS sequence"/>
</dbReference>
<evidence type="ECO:0000313" key="10">
    <source>
        <dbReference type="EMBL" id="GIG90881.1"/>
    </source>
</evidence>
<evidence type="ECO:0000256" key="3">
    <source>
        <dbReference type="ARBA" id="ARBA00023015"/>
    </source>
</evidence>
<dbReference type="InterPro" id="IPR014284">
    <property type="entry name" value="RNA_pol_sigma-70_dom"/>
</dbReference>
<accession>A0ABQ4E833</accession>
<dbReference type="Gene3D" id="1.10.1740.10">
    <property type="match status" value="1"/>
</dbReference>
<keyword evidence="4" id="KW-0731">Sigma factor</keyword>
<dbReference type="SUPFAM" id="SSF88659">
    <property type="entry name" value="Sigma3 and sigma4 domains of RNA polymerase sigma factors"/>
    <property type="match status" value="1"/>
</dbReference>
<keyword evidence="11" id="KW-1185">Reference proteome</keyword>
<dbReference type="InterPro" id="IPR013324">
    <property type="entry name" value="RNA_pol_sigma_r3/r4-like"/>
</dbReference>
<evidence type="ECO:0000256" key="1">
    <source>
        <dbReference type="ARBA" id="ARBA00010641"/>
    </source>
</evidence>